<dbReference type="OrthoDB" id="9786347at2"/>
<evidence type="ECO:0000256" key="1">
    <source>
        <dbReference type="ARBA" id="ARBA00004496"/>
    </source>
</evidence>
<dbReference type="Gene3D" id="1.10.10.370">
    <property type="entry name" value="DsrC-like protein, C-terminal domain"/>
    <property type="match status" value="1"/>
</dbReference>
<dbReference type="PIRSF" id="PIRSF006223">
    <property type="entry name" value="DsrC_TusE"/>
    <property type="match status" value="1"/>
</dbReference>
<comment type="similarity">
    <text evidence="4">Belongs to the dsrC/tusE family.</text>
</comment>
<evidence type="ECO:0000256" key="2">
    <source>
        <dbReference type="ARBA" id="ARBA00022490"/>
    </source>
</evidence>
<dbReference type="SUPFAM" id="SSF69721">
    <property type="entry name" value="DsrC, the gamma subunit of dissimilatory sulfite reductase"/>
    <property type="match status" value="1"/>
</dbReference>
<dbReference type="RefSeq" id="WP_077243622.1">
    <property type="nucleotide sequence ID" value="NZ_MUZR01000006.1"/>
</dbReference>
<dbReference type="EMBL" id="MUZR01000006">
    <property type="protein sequence ID" value="OOC11184.1"/>
    <property type="molecule type" value="Genomic_DNA"/>
</dbReference>
<protein>
    <recommendedName>
        <fullName evidence="4">Sulfurtransferase</fullName>
        <ecNumber evidence="4">2.8.1.-</ecNumber>
    </recommendedName>
</protein>
<dbReference type="Pfam" id="PF04358">
    <property type="entry name" value="DsrC"/>
    <property type="match status" value="1"/>
</dbReference>
<evidence type="ECO:0000256" key="3">
    <source>
        <dbReference type="ARBA" id="ARBA00022679"/>
    </source>
</evidence>
<dbReference type="AlphaFoldDB" id="A0A1V3A1H0"/>
<dbReference type="GO" id="GO:0005737">
    <property type="term" value="C:cytoplasm"/>
    <property type="evidence" value="ECO:0007669"/>
    <property type="project" value="UniProtKB-SubCell"/>
</dbReference>
<reference evidence="6 7" key="1">
    <citation type="submission" date="2017-02" db="EMBL/GenBank/DDBJ databases">
        <title>Genomic diversity within the haloalkaliphilic genus Thioalkalivibrio.</title>
        <authorList>
            <person name="Ahn A.-C."/>
            <person name="Meier-Kolthoff J."/>
            <person name="Overmars L."/>
            <person name="Richter M."/>
            <person name="Woyke T."/>
            <person name="Sorokin D.Y."/>
            <person name="Muyzer G."/>
        </authorList>
    </citation>
    <scope>NUCLEOTIDE SEQUENCE [LARGE SCALE GENOMIC DNA]</scope>
    <source>
        <strain evidence="6 7">HL17</strain>
    </source>
</reference>
<dbReference type="GO" id="GO:0002143">
    <property type="term" value="P:tRNA wobble position uridine thiolation"/>
    <property type="evidence" value="ECO:0007669"/>
    <property type="project" value="TreeGrafter"/>
</dbReference>
<dbReference type="PANTHER" id="PTHR37010:SF1">
    <property type="entry name" value="SULFURTRANSFERASE TUSE"/>
    <property type="match status" value="1"/>
</dbReference>
<accession>A0A1V3A1H0</accession>
<comment type="caution">
    <text evidence="6">The sequence shown here is derived from an EMBL/GenBank/DDBJ whole genome shotgun (WGS) entry which is preliminary data.</text>
</comment>
<dbReference type="InterPro" id="IPR007453">
    <property type="entry name" value="DsrC/TusE"/>
</dbReference>
<dbReference type="InterPro" id="IPR025526">
    <property type="entry name" value="DsrC-like_dom_sf"/>
</dbReference>
<organism evidence="6 7">
    <name type="scientific">Thioalkalivibrio halophilus</name>
    <dbReference type="NCBI Taxonomy" id="252474"/>
    <lineage>
        <taxon>Bacteria</taxon>
        <taxon>Pseudomonadati</taxon>
        <taxon>Pseudomonadota</taxon>
        <taxon>Gammaproteobacteria</taxon>
        <taxon>Chromatiales</taxon>
        <taxon>Ectothiorhodospiraceae</taxon>
        <taxon>Thioalkalivibrio</taxon>
    </lineage>
</organism>
<dbReference type="Proteomes" id="UP000189177">
    <property type="component" value="Unassembled WGS sequence"/>
</dbReference>
<dbReference type="Gene3D" id="3.30.1420.10">
    <property type="match status" value="1"/>
</dbReference>
<evidence type="ECO:0000313" key="7">
    <source>
        <dbReference type="Proteomes" id="UP000189177"/>
    </source>
</evidence>
<dbReference type="NCBIfam" id="TIGR03342">
    <property type="entry name" value="dsrC_tusE_dsvC"/>
    <property type="match status" value="1"/>
</dbReference>
<dbReference type="EC" id="2.8.1.-" evidence="4"/>
<dbReference type="GO" id="GO:0016740">
    <property type="term" value="F:transferase activity"/>
    <property type="evidence" value="ECO:0007669"/>
    <property type="project" value="UniProtKB-KW"/>
</dbReference>
<gene>
    <name evidence="6" type="ORF">B1A74_01990</name>
</gene>
<proteinExistence type="inferred from homology"/>
<comment type="subcellular location">
    <subcellularLocation>
        <location evidence="1">Cytoplasm</location>
    </subcellularLocation>
</comment>
<sequence>MPIEVNGKTYETDEEGYLANLSDWSEEVASAMAEVDGTSLDENHWEVINFLREYYEEYQIAPAVRVLTKAIGKKLGPDKGNSKYLYELFPYGPAKQACKYAGLPKPTGCV</sequence>
<dbReference type="STRING" id="252474.B1A74_01990"/>
<evidence type="ECO:0000256" key="4">
    <source>
        <dbReference type="PIRNR" id="PIRNR006223"/>
    </source>
</evidence>
<keyword evidence="2" id="KW-0963">Cytoplasm</keyword>
<comment type="function">
    <text evidence="4">Part of a sulfur-relay system.</text>
</comment>
<dbReference type="InterPro" id="IPR043163">
    <property type="entry name" value="DsrC-like_N"/>
</dbReference>
<dbReference type="PANTHER" id="PTHR37010">
    <property type="entry name" value="SULFURTRANSFERASE TUSE"/>
    <property type="match status" value="1"/>
</dbReference>
<dbReference type="FunFam" id="1.10.10.370:FF:000001">
    <property type="entry name" value="Sulfurtransferase"/>
    <property type="match status" value="1"/>
</dbReference>
<keyword evidence="3 4" id="KW-0808">Transferase</keyword>
<keyword evidence="7" id="KW-1185">Reference proteome</keyword>
<evidence type="ECO:0000313" key="6">
    <source>
        <dbReference type="EMBL" id="OOC11184.1"/>
    </source>
</evidence>
<evidence type="ECO:0000256" key="5">
    <source>
        <dbReference type="PIRSR" id="PIRSR006223-50"/>
    </source>
</evidence>
<feature type="active site" description="Cysteine persulfide intermediate" evidence="5">
    <location>
        <position position="109"/>
    </location>
</feature>
<name>A0A1V3A1H0_9GAMM</name>
<dbReference type="GO" id="GO:0097163">
    <property type="term" value="F:sulfur carrier activity"/>
    <property type="evidence" value="ECO:0007669"/>
    <property type="project" value="TreeGrafter"/>
</dbReference>
<dbReference type="InterPro" id="IPR042072">
    <property type="entry name" value="DsrC-like_C"/>
</dbReference>